<dbReference type="InterPro" id="IPR027417">
    <property type="entry name" value="P-loop_NTPase"/>
</dbReference>
<dbReference type="SUPFAM" id="SSF52540">
    <property type="entry name" value="P-loop containing nucleoside triphosphate hydrolases"/>
    <property type="match status" value="1"/>
</dbReference>
<keyword evidence="3" id="KW-0235">DNA replication</keyword>
<dbReference type="Proteomes" id="UP000231025">
    <property type="component" value="Unassembled WGS sequence"/>
</dbReference>
<gene>
    <name evidence="3 5" type="primary">dnaX</name>
    <name evidence="5" type="ORF">COX47_04160</name>
</gene>
<dbReference type="InterPro" id="IPR003593">
    <property type="entry name" value="AAA+_ATPase"/>
</dbReference>
<dbReference type="EC" id="2.7.7.7" evidence="3"/>
<organism evidence="5 6">
    <name type="scientific">Candidatus Roizmanbacteria bacterium CG23_combo_of_CG06-09_8_20_14_all_35_49</name>
    <dbReference type="NCBI Taxonomy" id="1974863"/>
    <lineage>
        <taxon>Bacteria</taxon>
        <taxon>Candidatus Roizmaniibacteriota</taxon>
    </lineage>
</organism>
<proteinExistence type="inferred from homology"/>
<evidence type="ECO:0000256" key="1">
    <source>
        <dbReference type="ARBA" id="ARBA00022932"/>
    </source>
</evidence>
<evidence type="ECO:0000259" key="4">
    <source>
        <dbReference type="SMART" id="SM00382"/>
    </source>
</evidence>
<reference evidence="5 6" key="1">
    <citation type="submission" date="2017-09" db="EMBL/GenBank/DDBJ databases">
        <title>Depth-based differentiation of microbial function through sediment-hosted aquifers and enrichment of novel symbionts in the deep terrestrial subsurface.</title>
        <authorList>
            <person name="Probst A.J."/>
            <person name="Ladd B."/>
            <person name="Jarett J.K."/>
            <person name="Geller-Mcgrath D.E."/>
            <person name="Sieber C.M."/>
            <person name="Emerson J.B."/>
            <person name="Anantharaman K."/>
            <person name="Thomas B.C."/>
            <person name="Malmstrom R."/>
            <person name="Stieglmeier M."/>
            <person name="Klingl A."/>
            <person name="Woyke T."/>
            <person name="Ryan C.M."/>
            <person name="Banfield J.F."/>
        </authorList>
    </citation>
    <scope>NUCLEOTIDE SEQUENCE [LARGE SCALE GENOMIC DNA]</scope>
    <source>
        <strain evidence="5">CG23_combo_of_CG06-09_8_20_14_all_35_49</strain>
    </source>
</reference>
<comment type="subunit">
    <text evidence="3">DNA polymerase III contains a core (composed of alpha, epsilon and theta chains) that associates with a tau subunit. This core dimerizes to form the POLIII' complex. PolIII' associates with the gamma complex (composed of gamma, delta, delta', psi and chi chains) and with the beta chain to form the complete DNA polymerase III complex.</text>
</comment>
<dbReference type="GO" id="GO:0005524">
    <property type="term" value="F:ATP binding"/>
    <property type="evidence" value="ECO:0007669"/>
    <property type="project" value="UniProtKB-KW"/>
</dbReference>
<dbReference type="NCBIfam" id="TIGR02397">
    <property type="entry name" value="dnaX_nterm"/>
    <property type="match status" value="1"/>
</dbReference>
<dbReference type="InterPro" id="IPR012763">
    <property type="entry name" value="DNA_pol_III_sug/sutau_N"/>
</dbReference>
<dbReference type="PANTHER" id="PTHR11669:SF0">
    <property type="entry name" value="PROTEIN STICHEL-LIKE 2"/>
    <property type="match status" value="1"/>
</dbReference>
<dbReference type="PANTHER" id="PTHR11669">
    <property type="entry name" value="REPLICATION FACTOR C / DNA POLYMERASE III GAMMA-TAU SUBUNIT"/>
    <property type="match status" value="1"/>
</dbReference>
<dbReference type="SMART" id="SM00382">
    <property type="entry name" value="AAA"/>
    <property type="match status" value="1"/>
</dbReference>
<dbReference type="GO" id="GO:0003887">
    <property type="term" value="F:DNA-directed DNA polymerase activity"/>
    <property type="evidence" value="ECO:0007669"/>
    <property type="project" value="UniProtKB-KW"/>
</dbReference>
<accession>A0A2G9Y5W6</accession>
<keyword evidence="3" id="KW-0808">Transferase</keyword>
<keyword evidence="3" id="KW-0547">Nucleotide-binding</keyword>
<evidence type="ECO:0000256" key="2">
    <source>
        <dbReference type="ARBA" id="ARBA00049244"/>
    </source>
</evidence>
<keyword evidence="1 3" id="KW-0239">DNA-directed DNA polymerase</keyword>
<sequence>MFYLKYRPQTISEIDNSRVKELLKKILEGKSLPHALLFVGQKGTGKTSAARIFAKAINCLNNRPNSIEPCNHCRHCLSITASSFTDVVELDAASNRGIEEIKNLIRETAFFPMVGRFRVFIIDEAHMITPDGFNALLKTLEEPPKSAIFILATTNLEKLPKTIASRCLKVNFGQAKIEDIIIMLKRICKSENLKFKDEFLKLIARHSDHSFRDAAKILEEVSIQNIAATSDLENYLGIRGKTNLLEVIEKKDIKKTFLWIEEFSQSGGSFKNLLEEILEELRVQLLHKKGVMIDDIKTISLTTKEITSLIKLLMEAYQNLRSTPIESLPLEIALSEFYNKT</sequence>
<dbReference type="AlphaFoldDB" id="A0A2G9Y5W6"/>
<dbReference type="CDD" id="cd00009">
    <property type="entry name" value="AAA"/>
    <property type="match status" value="1"/>
</dbReference>
<dbReference type="InterPro" id="IPR050238">
    <property type="entry name" value="DNA_Rep/Repair_Clamp_Loader"/>
</dbReference>
<keyword evidence="3" id="KW-0548">Nucleotidyltransferase</keyword>
<comment type="function">
    <text evidence="3">DNA polymerase III is a complex, multichain enzyme responsible for most of the replicative synthesis in bacteria. This DNA polymerase also exhibits 3' to 5' exonuclease activity.</text>
</comment>
<dbReference type="Pfam" id="PF13177">
    <property type="entry name" value="DNA_pol3_delta2"/>
    <property type="match status" value="1"/>
</dbReference>
<dbReference type="Gene3D" id="3.40.50.300">
    <property type="entry name" value="P-loop containing nucleotide triphosphate hydrolases"/>
    <property type="match status" value="1"/>
</dbReference>
<name>A0A2G9Y5W6_9BACT</name>
<dbReference type="EMBL" id="PCRE01000058">
    <property type="protein sequence ID" value="PIP14637.1"/>
    <property type="molecule type" value="Genomic_DNA"/>
</dbReference>
<comment type="similarity">
    <text evidence="3">Belongs to the DnaX/STICHEL family.</text>
</comment>
<evidence type="ECO:0000313" key="5">
    <source>
        <dbReference type="EMBL" id="PIP14637.1"/>
    </source>
</evidence>
<evidence type="ECO:0000313" key="6">
    <source>
        <dbReference type="Proteomes" id="UP000231025"/>
    </source>
</evidence>
<protein>
    <recommendedName>
        <fullName evidence="3">DNA polymerase III subunit gamma/tau</fullName>
        <ecNumber evidence="3">2.7.7.7</ecNumber>
    </recommendedName>
</protein>
<keyword evidence="3" id="KW-0067">ATP-binding</keyword>
<dbReference type="Gene3D" id="1.10.8.60">
    <property type="match status" value="1"/>
</dbReference>
<comment type="caution">
    <text evidence="5">The sequence shown here is derived from an EMBL/GenBank/DDBJ whole genome shotgun (WGS) entry which is preliminary data.</text>
</comment>
<feature type="domain" description="AAA+ ATPase" evidence="4">
    <location>
        <begin position="32"/>
        <end position="176"/>
    </location>
</feature>
<evidence type="ECO:0000256" key="3">
    <source>
        <dbReference type="RuleBase" id="RU364063"/>
    </source>
</evidence>
<dbReference type="GO" id="GO:0009360">
    <property type="term" value="C:DNA polymerase III complex"/>
    <property type="evidence" value="ECO:0007669"/>
    <property type="project" value="InterPro"/>
</dbReference>
<dbReference type="GO" id="GO:0006261">
    <property type="term" value="P:DNA-templated DNA replication"/>
    <property type="evidence" value="ECO:0007669"/>
    <property type="project" value="TreeGrafter"/>
</dbReference>
<comment type="catalytic activity">
    <reaction evidence="2 3">
        <text>DNA(n) + a 2'-deoxyribonucleoside 5'-triphosphate = DNA(n+1) + diphosphate</text>
        <dbReference type="Rhea" id="RHEA:22508"/>
        <dbReference type="Rhea" id="RHEA-COMP:17339"/>
        <dbReference type="Rhea" id="RHEA-COMP:17340"/>
        <dbReference type="ChEBI" id="CHEBI:33019"/>
        <dbReference type="ChEBI" id="CHEBI:61560"/>
        <dbReference type="ChEBI" id="CHEBI:173112"/>
        <dbReference type="EC" id="2.7.7.7"/>
    </reaction>
</comment>